<sequence>MSTTPCTLIADFNFAFFPIPYPPSHPHPPLGTMSNPSPPPKKRAKLACTTCNARRVKCDVTERQPCGNCRAGNVHCETRESRRGKHVRKARAEPDVKVRRPEVGRSPKQDSKPPLNPHRHEDEVAVSHVLASMSTTNFHSPLTYSKPSTSASQYQFAIPSVPSEHNNDLSRLDSTQPDREDAVFLGESSSLRYVTEEPSPAAAERRQSVFRHAVPSAAKAEAFVPQWEAERRRARMKALQAEGAFSFPPAAVREELLKAYFQWFHPHFAIIDEADFWDLHRDGRVSPLLLQAMLFIGVIHCGEATLTSLGWGNRHRAKWLFYIRAKDIYDATYESNKIIVIQALFLMSFWRAGALLEKDARHWLGTAISLSQTRALHRSGGETEGKMTRLTRRLWWALYVRERQCGSALGLPNRIRDEDCDVEPLTASDFVSAFGPSTSEANVHRYTAHIIGMVELAVFLGKVVDAGYLPKRTLLAEDRASIRDALYQWKAGLPEVMQLNHDTGEPPCFQASMLHLAYNNLLILLYRTSFLLDEHISAEVDGNIALQAAARNSRIVEDMLPSGNIGHAQIHVITNLFNTLCIHVANLRRSTGINRTLAEHRAKLCLLGLQELQKTWEVTNWVLQLFFQYLDRETASRLAVEADDVGFASAASRPASERASSGSAVPQRDVVEAEVVAPSNGPQSGMVSLENPPTPWSWTMDEQNHYLFTQIENDFAFGEGGIQRWSAEDVLSDASLADFLYSEINN</sequence>
<keyword evidence="5" id="KW-0804">Transcription</keyword>
<dbReference type="GO" id="GO:0006351">
    <property type="term" value="P:DNA-templated transcription"/>
    <property type="evidence" value="ECO:0007669"/>
    <property type="project" value="InterPro"/>
</dbReference>
<dbReference type="EMBL" id="FP929139">
    <property type="protein sequence ID" value="CBY02097.1"/>
    <property type="molecule type" value="Genomic_DNA"/>
</dbReference>
<dbReference type="PROSITE" id="PS50048">
    <property type="entry name" value="ZN2_CY6_FUNGAL_2"/>
    <property type="match status" value="1"/>
</dbReference>
<dbReference type="OMA" id="EKDARHW"/>
<proteinExistence type="predicted"/>
<evidence type="ECO:0000256" key="7">
    <source>
        <dbReference type="SAM" id="MobiDB-lite"/>
    </source>
</evidence>
<dbReference type="GO" id="GO:0008270">
    <property type="term" value="F:zinc ion binding"/>
    <property type="evidence" value="ECO:0007669"/>
    <property type="project" value="InterPro"/>
</dbReference>
<accession>E5AC95</accession>
<protein>
    <recommendedName>
        <fullName evidence="8">Zn(2)-C6 fungal-type domain-containing protein</fullName>
    </recommendedName>
</protein>
<dbReference type="InterPro" id="IPR052073">
    <property type="entry name" value="Amide_Lactam_Regulators"/>
</dbReference>
<dbReference type="SMART" id="SM00906">
    <property type="entry name" value="Fungal_trans"/>
    <property type="match status" value="1"/>
</dbReference>
<dbReference type="Proteomes" id="UP000002668">
    <property type="component" value="Genome"/>
</dbReference>
<dbReference type="Pfam" id="PF00172">
    <property type="entry name" value="Zn_clus"/>
    <property type="match status" value="1"/>
</dbReference>
<dbReference type="InterPro" id="IPR007219">
    <property type="entry name" value="XnlR_reg_dom"/>
</dbReference>
<feature type="region of interest" description="Disordered" evidence="7">
    <location>
        <begin position="79"/>
        <end position="120"/>
    </location>
</feature>
<feature type="domain" description="Zn(2)-C6 fungal-type" evidence="8">
    <location>
        <begin position="47"/>
        <end position="78"/>
    </location>
</feature>
<reference evidence="10" key="1">
    <citation type="journal article" date="2011" name="Nat. Commun.">
        <title>Effector diversification within compartments of the Leptosphaeria maculans genome affected by Repeat-Induced Point mutations.</title>
        <authorList>
            <person name="Rouxel T."/>
            <person name="Grandaubert J."/>
            <person name="Hane J.K."/>
            <person name="Hoede C."/>
            <person name="van de Wouw A.P."/>
            <person name="Couloux A."/>
            <person name="Dominguez V."/>
            <person name="Anthouard V."/>
            <person name="Bally P."/>
            <person name="Bourras S."/>
            <person name="Cozijnsen A.J."/>
            <person name="Ciuffetti L.M."/>
            <person name="Degrave A."/>
            <person name="Dilmaghani A."/>
            <person name="Duret L."/>
            <person name="Fudal I."/>
            <person name="Goodwin S.B."/>
            <person name="Gout L."/>
            <person name="Glaser N."/>
            <person name="Linglin J."/>
            <person name="Kema G.H.J."/>
            <person name="Lapalu N."/>
            <person name="Lawrence C.B."/>
            <person name="May K."/>
            <person name="Meyer M."/>
            <person name="Ollivier B."/>
            <person name="Poulain J."/>
            <person name="Schoch C.L."/>
            <person name="Simon A."/>
            <person name="Spatafora J.W."/>
            <person name="Stachowiak A."/>
            <person name="Turgeon B.G."/>
            <person name="Tyler B.M."/>
            <person name="Vincent D."/>
            <person name="Weissenbach J."/>
            <person name="Amselem J."/>
            <person name="Quesneville H."/>
            <person name="Oliver R.P."/>
            <person name="Wincker P."/>
            <person name="Balesdent M.-H."/>
            <person name="Howlett B.J."/>
        </authorList>
    </citation>
    <scope>NUCLEOTIDE SEQUENCE [LARGE SCALE GENOMIC DNA]</scope>
    <source>
        <strain evidence="10">JN3 / isolate v23.1.3 / race Av1-4-5-6-7-8</strain>
    </source>
</reference>
<organism evidence="9 10">
    <name type="scientific">Leptosphaeria maculans (strain JN3 / isolate v23.1.3 / race Av1-4-5-6-7-8)</name>
    <name type="common">Blackleg fungus</name>
    <name type="synonym">Phoma lingam</name>
    <dbReference type="NCBI Taxonomy" id="985895"/>
    <lineage>
        <taxon>Eukaryota</taxon>
        <taxon>Fungi</taxon>
        <taxon>Dikarya</taxon>
        <taxon>Ascomycota</taxon>
        <taxon>Pezizomycotina</taxon>
        <taxon>Dothideomycetes</taxon>
        <taxon>Pleosporomycetidae</taxon>
        <taxon>Pleosporales</taxon>
        <taxon>Pleosporineae</taxon>
        <taxon>Leptosphaeriaceae</taxon>
        <taxon>Plenodomus</taxon>
        <taxon>Plenodomus lingam/Leptosphaeria maculans species complex</taxon>
    </lineage>
</organism>
<evidence type="ECO:0000256" key="1">
    <source>
        <dbReference type="ARBA" id="ARBA00022723"/>
    </source>
</evidence>
<dbReference type="AlphaFoldDB" id="E5AC95"/>
<dbReference type="SUPFAM" id="SSF57701">
    <property type="entry name" value="Zn2/Cys6 DNA-binding domain"/>
    <property type="match status" value="1"/>
</dbReference>
<name>E5AC95_LEPMJ</name>
<dbReference type="InParanoid" id="E5AC95"/>
<evidence type="ECO:0000256" key="2">
    <source>
        <dbReference type="ARBA" id="ARBA00022833"/>
    </source>
</evidence>
<dbReference type="CDD" id="cd12148">
    <property type="entry name" value="fungal_TF_MHR"/>
    <property type="match status" value="1"/>
</dbReference>
<dbReference type="Pfam" id="PF04082">
    <property type="entry name" value="Fungal_trans"/>
    <property type="match status" value="1"/>
</dbReference>
<evidence type="ECO:0000256" key="4">
    <source>
        <dbReference type="ARBA" id="ARBA00023125"/>
    </source>
</evidence>
<keyword evidence="3" id="KW-0805">Transcription regulation</keyword>
<dbReference type="InterPro" id="IPR036864">
    <property type="entry name" value="Zn2-C6_fun-type_DNA-bd_sf"/>
</dbReference>
<dbReference type="GO" id="GO:0003677">
    <property type="term" value="F:DNA binding"/>
    <property type="evidence" value="ECO:0007669"/>
    <property type="project" value="UniProtKB-KW"/>
</dbReference>
<dbReference type="STRING" id="985895.E5AC95"/>
<dbReference type="eggNOG" id="ENOG502SHF1">
    <property type="taxonomic scope" value="Eukaryota"/>
</dbReference>
<dbReference type="Gene3D" id="4.10.240.10">
    <property type="entry name" value="Zn(2)-C6 fungal-type DNA-binding domain"/>
    <property type="match status" value="1"/>
</dbReference>
<dbReference type="InterPro" id="IPR001138">
    <property type="entry name" value="Zn2Cys6_DnaBD"/>
</dbReference>
<feature type="compositionally biased region" description="Basic and acidic residues" evidence="7">
    <location>
        <begin position="90"/>
        <end position="111"/>
    </location>
</feature>
<evidence type="ECO:0000256" key="6">
    <source>
        <dbReference type="ARBA" id="ARBA00023242"/>
    </source>
</evidence>
<keyword evidence="4" id="KW-0238">DNA-binding</keyword>
<evidence type="ECO:0000256" key="5">
    <source>
        <dbReference type="ARBA" id="ARBA00023163"/>
    </source>
</evidence>
<keyword evidence="10" id="KW-1185">Reference proteome</keyword>
<dbReference type="PANTHER" id="PTHR47171">
    <property type="entry name" value="FARA-RELATED"/>
    <property type="match status" value="1"/>
</dbReference>
<keyword evidence="6" id="KW-0539">Nucleus</keyword>
<dbReference type="GO" id="GO:0000981">
    <property type="term" value="F:DNA-binding transcription factor activity, RNA polymerase II-specific"/>
    <property type="evidence" value="ECO:0007669"/>
    <property type="project" value="InterPro"/>
</dbReference>
<evidence type="ECO:0000313" key="9">
    <source>
        <dbReference type="EMBL" id="CBY02097.1"/>
    </source>
</evidence>
<dbReference type="CDD" id="cd00067">
    <property type="entry name" value="GAL4"/>
    <property type="match status" value="1"/>
</dbReference>
<dbReference type="OrthoDB" id="5121955at2759"/>
<dbReference type="SMART" id="SM00066">
    <property type="entry name" value="GAL4"/>
    <property type="match status" value="1"/>
</dbReference>
<dbReference type="PANTHER" id="PTHR47171:SF1">
    <property type="entry name" value="ZN(II)2CYS6 TRANSCRIPTION FACTOR (EUROFUNG)"/>
    <property type="match status" value="1"/>
</dbReference>
<evidence type="ECO:0000259" key="8">
    <source>
        <dbReference type="PROSITE" id="PS50048"/>
    </source>
</evidence>
<evidence type="ECO:0000313" key="10">
    <source>
        <dbReference type="Proteomes" id="UP000002668"/>
    </source>
</evidence>
<keyword evidence="1" id="KW-0479">Metal-binding</keyword>
<keyword evidence="2" id="KW-0862">Zinc</keyword>
<dbReference type="VEuPathDB" id="FungiDB:LEMA_P008840.1"/>
<evidence type="ECO:0000256" key="3">
    <source>
        <dbReference type="ARBA" id="ARBA00023015"/>
    </source>
</evidence>
<dbReference type="GeneID" id="13286659"/>
<dbReference type="HOGENOM" id="CLU_006329_5_0_1"/>
<gene>
    <name evidence="9" type="ORF">LEMA_P008840.1</name>
</gene>